<dbReference type="AlphaFoldDB" id="A0A5R9DT86"/>
<protein>
    <submittedName>
        <fullName evidence="1">Uncharacterized protein</fullName>
    </submittedName>
</protein>
<gene>
    <name evidence="1" type="ORF">FEF34_40280</name>
</gene>
<accession>A0A5R9DT86</accession>
<dbReference type="Proteomes" id="UP000305921">
    <property type="component" value="Unassembled WGS sequence"/>
</dbReference>
<dbReference type="EMBL" id="VAWE01000004">
    <property type="protein sequence ID" value="TLQ38852.1"/>
    <property type="molecule type" value="Genomic_DNA"/>
</dbReference>
<reference evidence="1 2" key="1">
    <citation type="submission" date="2019-05" db="EMBL/GenBank/DDBJ databases">
        <title>Streptomyces marianii sp. nov., a novel marine actinomycete from southern coast of India.</title>
        <authorList>
            <person name="Iniyan A.M."/>
            <person name="Wink J."/>
            <person name="Ramprasad E."/>
            <person name="Ramana C.V."/>
            <person name="Bunk B."/>
            <person name="Sproer C."/>
            <person name="Joseph F.-J.R.S."/>
            <person name="Vincent S.G.P."/>
        </authorList>
    </citation>
    <scope>NUCLEOTIDE SEQUENCE [LARGE SCALE GENOMIC DNA]</scope>
    <source>
        <strain evidence="1 2">ICN19</strain>
    </source>
</reference>
<name>A0A5R9DT86_9ACTN</name>
<evidence type="ECO:0000313" key="1">
    <source>
        <dbReference type="EMBL" id="TLQ38852.1"/>
    </source>
</evidence>
<dbReference type="OrthoDB" id="4325909at2"/>
<sequence>MKITAAQTKTRREEFATARLSLLAEASTSTQYRAAGIEENVETTLADYGIEVTAAAKWGNIRHHIADYAACTADQDDAETLTALYEAVAALDEAELDAYRSGERDALPAEITARVRHDLGPCGEVLLPLPARFRKAYETELADVHHEADSALYRQVCHHVTSGRTTAPRWLLGPLADVAALLADLDEEESDLPAAIRTARRRSYAELFTLLARHGARPWPRTGHGVRPWGDAPAHCDDCAELVGHRAPGAVVAEAAARDSRPLRTANLTP</sequence>
<organism evidence="1 2">
    <name type="scientific">Streptomyces marianii</name>
    <dbReference type="NCBI Taxonomy" id="1817406"/>
    <lineage>
        <taxon>Bacteria</taxon>
        <taxon>Bacillati</taxon>
        <taxon>Actinomycetota</taxon>
        <taxon>Actinomycetes</taxon>
        <taxon>Kitasatosporales</taxon>
        <taxon>Streptomycetaceae</taxon>
        <taxon>Streptomyces</taxon>
    </lineage>
</organism>
<comment type="caution">
    <text evidence="1">The sequence shown here is derived from an EMBL/GenBank/DDBJ whole genome shotgun (WGS) entry which is preliminary data.</text>
</comment>
<evidence type="ECO:0000313" key="2">
    <source>
        <dbReference type="Proteomes" id="UP000305921"/>
    </source>
</evidence>
<keyword evidence="2" id="KW-1185">Reference proteome</keyword>
<proteinExistence type="predicted"/>
<dbReference type="RefSeq" id="WP_138058420.1">
    <property type="nucleotide sequence ID" value="NZ_VAWE01000004.1"/>
</dbReference>